<sequence length="1748" mass="189025">MWHPNSLMPSGYEDAIASQSVKDQPPKEQQQQCQPSSQGVYGQMVSGVSQEKVKRGPNKGKPNSKDSVNKGRRQQQGNGQKMQDQPSEMQHFQQGSCLPSFEQQWMALMGQNLTSNRAPHPFHGTVPAGSFNSMRVDIHQVMAPGVAHSFIMWCMNQRPHLPHEAIHSMVQTQAGILARAMILKGASHLLTMEELSLYVYDPTTLCELQTALWRAANERVVVSEGWLLLLSFLGLAPSTGPTLAPAPAHAMNTSQNGGGGQNALHQMSPFPLSLPAGASPFSLPSSGQGEAGGSPFLPAPHQLQAQQRAHQQVLALALMAQQQQNQQARGSVPGLPFINMLGPEQNSFRHVLEPQASRWQHQQQQANNLLLLQDTVAKESRKVGQEKPHGSNTKNKRPQLSGKERGWRQAAKAVGTGASEGASLSKAPDSSTRPIAPLPMAATEDRWQEREPQAENRLSYPAGGRGGDSQGPPAGPRAPEIPPSSLPTPLGSPLHVDPLPPAKLSSSASTSAMPGPRPAPTASVMSQASHFSSSTDASLPSDMAVSSSEAAVSPLSMTASDRQGPASADEDTGEKTRYGGALTVSARRPDVSPDGKEATVFFAAARSQPQSQEQEKAQGREQGLGRLKEQDEEQHWVERNDAAKGSMATQQFMREGYKGSGGSHTGTTWDSSDDESDMELDGHAEVLTSLSLALVGSQEQKGGSQTSRGQWPAREEEEEEEGEDASDLGVEELEDEESGQDSDAMQYAAERKLGPGTLGPYRPLTVAHKEAPPLLRKGRRVRRRRSHAIDDCLLCDFAGWMRQDLGITNQLMARAISIGIDDGVSRLVKLLKPPADLPSTGDFLGVSSISTPARGRVLFRKWEEVIRFLERSVTECWSRLPPSAGPTLDYHVKQIQCFGSFLRAQGFDFQLDGGSTCQSTIGLTRLAKAMFGRTASELEEERKRGKTQEIGKVEGMKYALSAETMQQVRHWAAMERWGANRGGLDSAQVMKMVGRAAQALKRKHINPIAYFTDTKWSRIDGNLWEQEIGAFLGLEACQRCNNRRSVKEARSSEAEKEKTLKEMAEGEDNCGLPALHAYLTSRKALPPPQSNDGMVIGAMMEEVVRDPRAFSLPFIKKRRSPSRPAYREPFKQRSGLEARTSSPGKVRGSEGVGGTDRARLKHLEAPSVSWEPISAGPAAPAAPAFRGTKRRGLSVEAQPSPKKAIKSVLDGRPWGGRTAMRGGPGSALTISDAETSPSGRKKGKAGKSRGESPGPHSTECKADLVAVEGLTEDLVVELGSWLETYQGMRLRLALRKAYRVSHLVGRLLREGAEAWAGTAASGPRTVQEGPSFPSPAFASTQALEGQRGVIEDWPSLQALLKGARGHPSFDPEVLAPVFLFLEGTKQPEDGLPATGQLGFHKAGNWARREREAGRKAPHSGMAEDTENACRARATLQGKTLSSEVGESTEGRLTDFATLSPRAPGEQGKEGEVFGEIRGTSCRGGGELREVGENRKDDKLFLKASSSLRMVRASSPCSETSSTSIVISSTADSQGVMSTPTLCAGREEKTSFARVPNDVPWRLSAFNAEETPTQHPSSPALLDSRSKDQALVLKGTATFDLHADESGDPAEEDSPMKPPTPDVKAEKVGLKGGKIGLETGEDKRVPVAALVKLSNGVKEEFKAWLAEHRSSLTTESREHYAKVVGNTFKSHASTYWGAKKTIKAKEDVVVLLREEPLRLQQAREMVQNLSSYSAASSWGHFMHFLGLAV</sequence>
<feature type="compositionally biased region" description="Basic and acidic residues" evidence="1">
    <location>
        <begin position="443"/>
        <end position="454"/>
    </location>
</feature>
<feature type="compositionally biased region" description="Polar residues" evidence="1">
    <location>
        <begin position="82"/>
        <end position="94"/>
    </location>
</feature>
<protein>
    <submittedName>
        <fullName evidence="2">Uncharacterized protein</fullName>
    </submittedName>
</protein>
<feature type="compositionally biased region" description="Low complexity" evidence="1">
    <location>
        <begin position="502"/>
        <end position="514"/>
    </location>
</feature>
<dbReference type="Proteomes" id="UP000019335">
    <property type="component" value="Chromosome 11"/>
</dbReference>
<feature type="region of interest" description="Disordered" evidence="1">
    <location>
        <begin position="1389"/>
        <end position="1425"/>
    </location>
</feature>
<name>W7TY04_9STRA</name>
<reference evidence="2 3" key="1">
    <citation type="journal article" date="2014" name="Mol. Plant">
        <title>Chromosome Scale Genome Assembly and Transcriptome Profiling of Nannochloropsis gaditana in Nitrogen Depletion.</title>
        <authorList>
            <person name="Corteggiani Carpinelli E."/>
            <person name="Telatin A."/>
            <person name="Vitulo N."/>
            <person name="Forcato C."/>
            <person name="D'Angelo M."/>
            <person name="Schiavon R."/>
            <person name="Vezzi A."/>
            <person name="Giacometti G.M."/>
            <person name="Morosinotto T."/>
            <person name="Valle G."/>
        </authorList>
    </citation>
    <scope>NUCLEOTIDE SEQUENCE [LARGE SCALE GENOMIC DNA]</scope>
    <source>
        <strain evidence="2 3">B-31</strain>
    </source>
</reference>
<keyword evidence="3" id="KW-1185">Reference proteome</keyword>
<dbReference type="OrthoDB" id="10310306at2759"/>
<feature type="compositionally biased region" description="Polar residues" evidence="1">
    <location>
        <begin position="523"/>
        <end position="561"/>
    </location>
</feature>
<dbReference type="EMBL" id="AZIL01000931">
    <property type="protein sequence ID" value="EWM25516.1"/>
    <property type="molecule type" value="Genomic_DNA"/>
</dbReference>
<feature type="compositionally biased region" description="Basic and acidic residues" evidence="1">
    <location>
        <begin position="626"/>
        <end position="642"/>
    </location>
</feature>
<evidence type="ECO:0000256" key="1">
    <source>
        <dbReference type="SAM" id="MobiDB-lite"/>
    </source>
</evidence>
<feature type="region of interest" description="Disordered" evidence="1">
    <location>
        <begin position="1"/>
        <end position="94"/>
    </location>
</feature>
<proteinExistence type="predicted"/>
<feature type="compositionally biased region" description="Basic and acidic residues" evidence="1">
    <location>
        <begin position="379"/>
        <end position="389"/>
    </location>
</feature>
<evidence type="ECO:0000313" key="3">
    <source>
        <dbReference type="Proteomes" id="UP000019335"/>
    </source>
</evidence>
<feature type="region of interest" description="Disordered" evidence="1">
    <location>
        <begin position="379"/>
        <end position="743"/>
    </location>
</feature>
<feature type="compositionally biased region" description="Basic and acidic residues" evidence="1">
    <location>
        <begin position="587"/>
        <end position="597"/>
    </location>
</feature>
<accession>W7TY04</accession>
<gene>
    <name evidence="2" type="ORF">Naga_100032g5</name>
</gene>
<feature type="compositionally biased region" description="Low complexity" evidence="1">
    <location>
        <begin position="27"/>
        <end position="38"/>
    </location>
</feature>
<feature type="region of interest" description="Disordered" evidence="1">
    <location>
        <begin position="1121"/>
        <end position="1158"/>
    </location>
</feature>
<feature type="compositionally biased region" description="Basic and acidic residues" evidence="1">
    <location>
        <begin position="1125"/>
        <end position="1136"/>
    </location>
</feature>
<feature type="region of interest" description="Disordered" evidence="1">
    <location>
        <begin position="1189"/>
        <end position="1259"/>
    </location>
</feature>
<evidence type="ECO:0000313" key="2">
    <source>
        <dbReference type="EMBL" id="EWM25516.1"/>
    </source>
</evidence>
<feature type="region of interest" description="Disordered" evidence="1">
    <location>
        <begin position="1599"/>
        <end position="1625"/>
    </location>
</feature>
<comment type="caution">
    <text evidence="2">The sequence shown here is derived from an EMBL/GenBank/DDBJ whole genome shotgun (WGS) entry which is preliminary data.</text>
</comment>
<feature type="compositionally biased region" description="Polar residues" evidence="1">
    <location>
        <begin position="697"/>
        <end position="709"/>
    </location>
</feature>
<feature type="compositionally biased region" description="Acidic residues" evidence="1">
    <location>
        <begin position="715"/>
        <end position="740"/>
    </location>
</feature>
<feature type="region of interest" description="Disordered" evidence="1">
    <location>
        <begin position="246"/>
        <end position="299"/>
    </location>
</feature>
<feature type="compositionally biased region" description="Pro residues" evidence="1">
    <location>
        <begin position="473"/>
        <end position="486"/>
    </location>
</feature>
<organism evidence="2 3">
    <name type="scientific">Nannochloropsis gaditana</name>
    <dbReference type="NCBI Taxonomy" id="72520"/>
    <lineage>
        <taxon>Eukaryota</taxon>
        <taxon>Sar</taxon>
        <taxon>Stramenopiles</taxon>
        <taxon>Ochrophyta</taxon>
        <taxon>Eustigmatophyceae</taxon>
        <taxon>Eustigmatales</taxon>
        <taxon>Monodopsidaceae</taxon>
        <taxon>Nannochloropsis</taxon>
    </lineage>
</organism>